<dbReference type="KEGG" id="aqu:100639820"/>
<feature type="transmembrane region" description="Helical" evidence="12">
    <location>
        <begin position="202"/>
        <end position="223"/>
    </location>
</feature>
<dbReference type="SFLD" id="SFLDS00052">
    <property type="entry name" value="Ferric_Reductase_Domain"/>
    <property type="match status" value="1"/>
</dbReference>
<dbReference type="PROSITE" id="PS51384">
    <property type="entry name" value="FAD_FR"/>
    <property type="match status" value="1"/>
</dbReference>
<keyword evidence="8" id="KW-0408">Iron</keyword>
<dbReference type="InterPro" id="IPR017938">
    <property type="entry name" value="Riboflavin_synthase-like_b-brl"/>
</dbReference>
<reference evidence="14" key="2">
    <citation type="submission" date="2017-05" db="UniProtKB">
        <authorList>
            <consortium name="EnsemblMetazoa"/>
        </authorList>
    </citation>
    <scope>IDENTIFICATION</scope>
</reference>
<dbReference type="AlphaFoldDB" id="A0A1X7UZG9"/>
<dbReference type="Pfam" id="PF08030">
    <property type="entry name" value="NAD_binding_6"/>
    <property type="match status" value="1"/>
</dbReference>
<keyword evidence="9 12" id="KW-0472">Membrane</keyword>
<name>A0A1X7UZG9_AMPQE</name>
<dbReference type="Pfam" id="PF01794">
    <property type="entry name" value="Ferric_reduct"/>
    <property type="match status" value="1"/>
</dbReference>
<evidence type="ECO:0000256" key="9">
    <source>
        <dbReference type="ARBA" id="ARBA00023136"/>
    </source>
</evidence>
<evidence type="ECO:0000256" key="11">
    <source>
        <dbReference type="ARBA" id="ARBA00049908"/>
    </source>
</evidence>
<keyword evidence="10" id="KW-0325">Glycoprotein</keyword>
<dbReference type="SUPFAM" id="SSF52343">
    <property type="entry name" value="Ferredoxin reductase-like, C-terminal NADP-linked domain"/>
    <property type="match status" value="1"/>
</dbReference>
<evidence type="ECO:0000256" key="6">
    <source>
        <dbReference type="ARBA" id="ARBA00022989"/>
    </source>
</evidence>
<feature type="transmembrane region" description="Helical" evidence="12">
    <location>
        <begin position="107"/>
        <end position="125"/>
    </location>
</feature>
<evidence type="ECO:0000313" key="14">
    <source>
        <dbReference type="EnsemblMetazoa" id="Aqu2.1.33096_001"/>
    </source>
</evidence>
<evidence type="ECO:0000256" key="7">
    <source>
        <dbReference type="ARBA" id="ARBA00023002"/>
    </source>
</evidence>
<protein>
    <recommendedName>
        <fullName evidence="13">FAD-binding FR-type domain-containing protein</fullName>
    </recommendedName>
</protein>
<evidence type="ECO:0000259" key="13">
    <source>
        <dbReference type="PROSITE" id="PS51384"/>
    </source>
</evidence>
<dbReference type="PRINTS" id="PR00466">
    <property type="entry name" value="GP91PHOX"/>
</dbReference>
<comment type="catalytic activity">
    <reaction evidence="11">
        <text>NADPH + 2 O2 = 2 superoxide + NADP(+) + H(+)</text>
        <dbReference type="Rhea" id="RHEA:63180"/>
        <dbReference type="ChEBI" id="CHEBI:15378"/>
        <dbReference type="ChEBI" id="CHEBI:15379"/>
        <dbReference type="ChEBI" id="CHEBI:18421"/>
        <dbReference type="ChEBI" id="CHEBI:57783"/>
        <dbReference type="ChEBI" id="CHEBI:58349"/>
    </reaction>
</comment>
<dbReference type="Gene3D" id="2.40.30.10">
    <property type="entry name" value="Translation factors"/>
    <property type="match status" value="1"/>
</dbReference>
<dbReference type="Gene3D" id="3.40.50.80">
    <property type="entry name" value="Nucleotide-binding domain of ferredoxin-NADP reductase (FNR) module"/>
    <property type="match status" value="1"/>
</dbReference>
<dbReference type="GO" id="GO:0006952">
    <property type="term" value="P:defense response"/>
    <property type="evidence" value="ECO:0007669"/>
    <property type="project" value="TreeGrafter"/>
</dbReference>
<dbReference type="FunFam" id="2.40.30.10:FF:000030">
    <property type="entry name" value="cytochrome b-245 heavy chain"/>
    <property type="match status" value="1"/>
</dbReference>
<evidence type="ECO:0000256" key="4">
    <source>
        <dbReference type="ARBA" id="ARBA00022692"/>
    </source>
</evidence>
<dbReference type="InterPro" id="IPR017927">
    <property type="entry name" value="FAD-bd_FR_type"/>
</dbReference>
<dbReference type="PANTHER" id="PTHR11972">
    <property type="entry name" value="NADPH OXIDASE"/>
    <property type="match status" value="1"/>
</dbReference>
<accession>A0A1X7UZG9</accession>
<dbReference type="GO" id="GO:0016175">
    <property type="term" value="F:superoxide-generating NAD(P)H oxidase activity"/>
    <property type="evidence" value="ECO:0007669"/>
    <property type="project" value="TreeGrafter"/>
</dbReference>
<dbReference type="InterPro" id="IPR039261">
    <property type="entry name" value="FNR_nucleotide-bd"/>
</dbReference>
<gene>
    <name evidence="14" type="primary">100639820</name>
</gene>
<dbReference type="InterPro" id="IPR013121">
    <property type="entry name" value="Fe_red_NAD-bd_6"/>
</dbReference>
<dbReference type="InterPro" id="IPR050369">
    <property type="entry name" value="RBOH/FRE"/>
</dbReference>
<dbReference type="OMA" id="DENQAIH"/>
<sequence>MSLLPSGWIINEFPKWLVFGTWFLLNIVLFIYQFNLFQTSNTQFYMRFYLKEALAFARGPALPINFNVILILLPVCRNIISVIRGCTRVVPRSIRRVLDKNLTFHKAIAWMLVVSSTMHVVAHYYNYERLARYSPPNSLPPGDQATSIPTQALPFNGSVGQLNPIHACFITYAGVTGHIITLVLFLMITSSVTYIRRSFFEVFWYTHQLFIVFLVGLGIHQYGRLLPVFRSASQLQDVGLGVCAYAPTSSENYTRFCTNLNFAPAGPTSWMFLLCGLLIYGLERILRVVRGFYSVVIIKVVQHPSNTIEIQMRRKGFHAEAGQYVFVNCPSVAWFEWHPFTLTSAPEEDYFSVHIRILGDWTRGIADKLGMNRNDFQQSWELPSIYIDGPFGTASEDAFEHPVALLVGAGIGVTPFASVLKSLYYRITEEGSGLVLKKLYFVWICPETYAFEWFANLFQELEQQLIDKGIDDFLTSWIYLTRGWKDNQAFYLMLNEGRVTAEHATDDMVDAITGLRAETTFGRPEWEKIFEKVALAHPNTDVGVFFCGPSVLSHNLHKQCNAFTKKGGSAGARFYYNKENF</sequence>
<dbReference type="GO" id="GO:0043020">
    <property type="term" value="C:NADPH oxidase complex"/>
    <property type="evidence" value="ECO:0007669"/>
    <property type="project" value="TreeGrafter"/>
</dbReference>
<keyword evidence="4 12" id="KW-0812">Transmembrane</keyword>
<dbReference type="GO" id="GO:0042554">
    <property type="term" value="P:superoxide anion generation"/>
    <property type="evidence" value="ECO:0007669"/>
    <property type="project" value="TreeGrafter"/>
</dbReference>
<dbReference type="EnsemblMetazoa" id="XM_003386234.3">
    <property type="protein sequence ID" value="XP_003386282.1"/>
    <property type="gene ID" value="LOC100639820"/>
</dbReference>
<dbReference type="FunFam" id="3.40.50.80:FF:000004">
    <property type="entry name" value="NADPH oxidase isoform 2"/>
    <property type="match status" value="1"/>
</dbReference>
<evidence type="ECO:0000256" key="12">
    <source>
        <dbReference type="SAM" id="Phobius"/>
    </source>
</evidence>
<evidence type="ECO:0000256" key="1">
    <source>
        <dbReference type="ARBA" id="ARBA00004651"/>
    </source>
</evidence>
<keyword evidence="7" id="KW-0560">Oxidoreductase</keyword>
<reference evidence="15" key="1">
    <citation type="journal article" date="2010" name="Nature">
        <title>The Amphimedon queenslandica genome and the evolution of animal complexity.</title>
        <authorList>
            <person name="Srivastava M."/>
            <person name="Simakov O."/>
            <person name="Chapman J."/>
            <person name="Fahey B."/>
            <person name="Gauthier M.E."/>
            <person name="Mitros T."/>
            <person name="Richards G.S."/>
            <person name="Conaco C."/>
            <person name="Dacre M."/>
            <person name="Hellsten U."/>
            <person name="Larroux C."/>
            <person name="Putnam N.H."/>
            <person name="Stanke M."/>
            <person name="Adamska M."/>
            <person name="Darling A."/>
            <person name="Degnan S.M."/>
            <person name="Oakley T.H."/>
            <person name="Plachetzki D.C."/>
            <person name="Zhai Y."/>
            <person name="Adamski M."/>
            <person name="Calcino A."/>
            <person name="Cummins S.F."/>
            <person name="Goodstein D.M."/>
            <person name="Harris C."/>
            <person name="Jackson D.J."/>
            <person name="Leys S.P."/>
            <person name="Shu S."/>
            <person name="Woodcroft B.J."/>
            <person name="Vervoort M."/>
            <person name="Kosik K.S."/>
            <person name="Manning G."/>
            <person name="Degnan B.M."/>
            <person name="Rokhsar D.S."/>
        </authorList>
    </citation>
    <scope>NUCLEOTIDE SEQUENCE [LARGE SCALE GENOMIC DNA]</scope>
</reference>
<dbReference type="STRING" id="400682.A0A1X7UZG9"/>
<evidence type="ECO:0000256" key="10">
    <source>
        <dbReference type="ARBA" id="ARBA00023180"/>
    </source>
</evidence>
<keyword evidence="15" id="KW-1185">Reference proteome</keyword>
<organism evidence="14">
    <name type="scientific">Amphimedon queenslandica</name>
    <name type="common">Sponge</name>
    <dbReference type="NCBI Taxonomy" id="400682"/>
    <lineage>
        <taxon>Eukaryota</taxon>
        <taxon>Metazoa</taxon>
        <taxon>Porifera</taxon>
        <taxon>Demospongiae</taxon>
        <taxon>Heteroscleromorpha</taxon>
        <taxon>Haplosclerida</taxon>
        <taxon>Niphatidae</taxon>
        <taxon>Amphimedon</taxon>
    </lineage>
</organism>
<keyword evidence="3" id="KW-0349">Heme</keyword>
<dbReference type="PANTHER" id="PTHR11972:SF153">
    <property type="entry name" value="SUPEROXIDE-GENERATING NADPH OXIDASE HEAVY CHAIN SUBUNIT A"/>
    <property type="match status" value="1"/>
</dbReference>
<dbReference type="InParanoid" id="A0A1X7UZG9"/>
<evidence type="ECO:0000256" key="3">
    <source>
        <dbReference type="ARBA" id="ARBA00022617"/>
    </source>
</evidence>
<dbReference type="CDD" id="cd06186">
    <property type="entry name" value="NOX_Duox_like_FAD_NADP"/>
    <property type="match status" value="1"/>
</dbReference>
<evidence type="ECO:0000256" key="2">
    <source>
        <dbReference type="ARBA" id="ARBA00022475"/>
    </source>
</evidence>
<dbReference type="InterPro" id="IPR013130">
    <property type="entry name" value="Fe3_Rdtase_TM_dom"/>
</dbReference>
<dbReference type="InterPro" id="IPR013112">
    <property type="entry name" value="FAD-bd_8"/>
</dbReference>
<dbReference type="Proteomes" id="UP000007879">
    <property type="component" value="Unassembled WGS sequence"/>
</dbReference>
<dbReference type="GO" id="GO:0046872">
    <property type="term" value="F:metal ion binding"/>
    <property type="evidence" value="ECO:0007669"/>
    <property type="project" value="UniProtKB-KW"/>
</dbReference>
<dbReference type="SFLD" id="SFLDG01168">
    <property type="entry name" value="Ferric_reductase_subgroup_(FRE"/>
    <property type="match status" value="1"/>
</dbReference>
<dbReference type="InterPro" id="IPR000778">
    <property type="entry name" value="Cyt_b245_heavy_chain"/>
</dbReference>
<proteinExistence type="predicted"/>
<dbReference type="OrthoDB" id="167398at2759"/>
<feature type="transmembrane region" description="Helical" evidence="12">
    <location>
        <begin position="16"/>
        <end position="34"/>
    </location>
</feature>
<dbReference type="Pfam" id="PF08022">
    <property type="entry name" value="FAD_binding_8"/>
    <property type="match status" value="1"/>
</dbReference>
<dbReference type="SUPFAM" id="SSF63380">
    <property type="entry name" value="Riboflavin synthase domain-like"/>
    <property type="match status" value="1"/>
</dbReference>
<keyword evidence="6 12" id="KW-1133">Transmembrane helix</keyword>
<dbReference type="EnsemblMetazoa" id="Aqu2.1.33096_001">
    <property type="protein sequence ID" value="Aqu2.1.33096_001"/>
    <property type="gene ID" value="Aqu2.1.33096"/>
</dbReference>
<evidence type="ECO:0000313" key="15">
    <source>
        <dbReference type="Proteomes" id="UP000007879"/>
    </source>
</evidence>
<evidence type="ECO:0000256" key="8">
    <source>
        <dbReference type="ARBA" id="ARBA00023004"/>
    </source>
</evidence>
<keyword evidence="5" id="KW-0479">Metal-binding</keyword>
<feature type="domain" description="FAD-binding FR-type" evidence="13">
    <location>
        <begin position="290"/>
        <end position="397"/>
    </location>
</feature>
<evidence type="ECO:0000256" key="5">
    <source>
        <dbReference type="ARBA" id="ARBA00022723"/>
    </source>
</evidence>
<keyword evidence="2" id="KW-1003">Cell membrane</keyword>
<feature type="transmembrane region" description="Helical" evidence="12">
    <location>
        <begin position="169"/>
        <end position="195"/>
    </location>
</feature>
<comment type="subcellular location">
    <subcellularLocation>
        <location evidence="1">Cell membrane</location>
        <topology evidence="1">Multi-pass membrane protein</topology>
    </subcellularLocation>
</comment>
<dbReference type="eggNOG" id="KOG0039">
    <property type="taxonomic scope" value="Eukaryota"/>
</dbReference>